<reference evidence="3 4" key="1">
    <citation type="submission" date="2020-11" db="EMBL/GenBank/DDBJ databases">
        <title>Complete genome sequence for Salinimonas sp. strain G2-b.</title>
        <authorList>
            <person name="Park S.-J."/>
        </authorList>
    </citation>
    <scope>NUCLEOTIDE SEQUENCE [LARGE SCALE GENOMIC DNA]</scope>
    <source>
        <strain evidence="3 4">G2-b</strain>
    </source>
</reference>
<dbReference type="Gene3D" id="3.90.226.10">
    <property type="entry name" value="2-enoyl-CoA Hydratase, Chain A, domain 1"/>
    <property type="match status" value="1"/>
</dbReference>
<protein>
    <recommendedName>
        <fullName evidence="2">Tail specific protease domain-containing protein</fullName>
    </recommendedName>
</protein>
<dbReference type="RefSeq" id="WP_195811854.1">
    <property type="nucleotide sequence ID" value="NZ_CP064795.1"/>
</dbReference>
<name>A0A7S9DZH1_9ALTE</name>
<feature type="chain" id="PRO_5032994098" description="Tail specific protease domain-containing protein" evidence="1">
    <location>
        <begin position="21"/>
        <end position="496"/>
    </location>
</feature>
<dbReference type="KEGG" id="smaa:IT774_06480"/>
<proteinExistence type="predicted"/>
<dbReference type="InterPro" id="IPR029045">
    <property type="entry name" value="ClpP/crotonase-like_dom_sf"/>
</dbReference>
<organism evidence="3 4">
    <name type="scientific">Salinimonas marina</name>
    <dbReference type="NCBI Taxonomy" id="2785918"/>
    <lineage>
        <taxon>Bacteria</taxon>
        <taxon>Pseudomonadati</taxon>
        <taxon>Pseudomonadota</taxon>
        <taxon>Gammaproteobacteria</taxon>
        <taxon>Alteromonadales</taxon>
        <taxon>Alteromonadaceae</taxon>
        <taxon>Alteromonas/Salinimonas group</taxon>
        <taxon>Salinimonas</taxon>
    </lineage>
</organism>
<dbReference type="AlphaFoldDB" id="A0A7S9DZH1"/>
<dbReference type="EMBL" id="CP064795">
    <property type="protein sequence ID" value="QPG06779.1"/>
    <property type="molecule type" value="Genomic_DNA"/>
</dbReference>
<dbReference type="GO" id="GO:0006508">
    <property type="term" value="P:proteolysis"/>
    <property type="evidence" value="ECO:0007669"/>
    <property type="project" value="InterPro"/>
</dbReference>
<dbReference type="Proteomes" id="UP000595095">
    <property type="component" value="Chromosome"/>
</dbReference>
<evidence type="ECO:0000313" key="4">
    <source>
        <dbReference type="Proteomes" id="UP000595095"/>
    </source>
</evidence>
<gene>
    <name evidence="3" type="ORF">IT774_06480</name>
</gene>
<dbReference type="GO" id="GO:0008236">
    <property type="term" value="F:serine-type peptidase activity"/>
    <property type="evidence" value="ECO:0007669"/>
    <property type="project" value="InterPro"/>
</dbReference>
<sequence>MSIKGLFLAATTLGSFQTFADSVWTPVIQHDLTHIYTTVKDNHPEYVDTQNDYFRQWLEQGYQQGLKNAEAAESLNDAMTLISTYVAGFADGHFFLHLNYQPKTIKWAGIQIRRFGYDYRVDYTDSSFSASMPAHRARLVSCDGQLAEDIMNNEVLKARFNAPDLNSAKVRYAPMLLADDGLGQRTYFSHCRFEHNEKNRDYTLEWKTVLVSDYTQKTTSPFTPPDYSFTIVARDKYWITLPGFSPDNNEKDTLRSIFKKIAAVRTTASHFVVDVRGNGGGNSQWGVEAAKALYGDAFIEKYQQAHSDESYALWRVSNDNIQYLHNALPGIEEQFGKASEAYTAFTALVANMKRTLEQGDKLIRQGGETSSVQSASIKSSAEASSTLPAAATQAKILFVTDSRCGSACLDFVDLMLGLPNVVHVGHETSADTVYTDVRPGQLPSGLGRYSLAQKVYRDRPRKHNESYVPTHFYPGDIGNADRLKQWLFEEGVEPLQ</sequence>
<evidence type="ECO:0000259" key="2">
    <source>
        <dbReference type="Pfam" id="PF03572"/>
    </source>
</evidence>
<feature type="signal peptide" evidence="1">
    <location>
        <begin position="1"/>
        <end position="20"/>
    </location>
</feature>
<feature type="domain" description="Tail specific protease" evidence="2">
    <location>
        <begin position="239"/>
        <end position="455"/>
    </location>
</feature>
<keyword evidence="4" id="KW-1185">Reference proteome</keyword>
<evidence type="ECO:0000313" key="3">
    <source>
        <dbReference type="EMBL" id="QPG06779.1"/>
    </source>
</evidence>
<dbReference type="SUPFAM" id="SSF52096">
    <property type="entry name" value="ClpP/crotonase"/>
    <property type="match status" value="1"/>
</dbReference>
<dbReference type="InterPro" id="IPR005151">
    <property type="entry name" value="Tail-specific_protease"/>
</dbReference>
<evidence type="ECO:0000256" key="1">
    <source>
        <dbReference type="SAM" id="SignalP"/>
    </source>
</evidence>
<dbReference type="Pfam" id="PF03572">
    <property type="entry name" value="Peptidase_S41"/>
    <property type="match status" value="1"/>
</dbReference>
<accession>A0A7S9DZH1</accession>
<keyword evidence="1" id="KW-0732">Signal</keyword>